<evidence type="ECO:0000256" key="5">
    <source>
        <dbReference type="SAM" id="Phobius"/>
    </source>
</evidence>
<evidence type="ECO:0000313" key="7">
    <source>
        <dbReference type="Proteomes" id="UP000319257"/>
    </source>
</evidence>
<evidence type="ECO:0000256" key="2">
    <source>
        <dbReference type="ARBA" id="ARBA00022692"/>
    </source>
</evidence>
<keyword evidence="7" id="KW-1185">Reference proteome</keyword>
<protein>
    <recommendedName>
        <fullName evidence="8">RTA1-like protein</fullName>
    </recommendedName>
</protein>
<feature type="transmembrane region" description="Helical" evidence="5">
    <location>
        <begin position="224"/>
        <end position="242"/>
    </location>
</feature>
<dbReference type="Proteomes" id="UP000319257">
    <property type="component" value="Unassembled WGS sequence"/>
</dbReference>
<dbReference type="InParanoid" id="A0A507B092"/>
<evidence type="ECO:0000313" key="6">
    <source>
        <dbReference type="EMBL" id="TPX12134.1"/>
    </source>
</evidence>
<feature type="transmembrane region" description="Helical" evidence="5">
    <location>
        <begin position="72"/>
        <end position="99"/>
    </location>
</feature>
<feature type="transmembrane region" description="Helical" evidence="5">
    <location>
        <begin position="262"/>
        <end position="282"/>
    </location>
</feature>
<dbReference type="AlphaFoldDB" id="A0A507B092"/>
<comment type="caution">
    <text evidence="6">The sequence shown here is derived from an EMBL/GenBank/DDBJ whole genome shotgun (WGS) entry which is preliminary data.</text>
</comment>
<dbReference type="GO" id="GO:0016020">
    <property type="term" value="C:membrane"/>
    <property type="evidence" value="ECO:0007669"/>
    <property type="project" value="UniProtKB-SubCell"/>
</dbReference>
<organism evidence="6 7">
    <name type="scientific">Thyridium curvatum</name>
    <dbReference type="NCBI Taxonomy" id="1093900"/>
    <lineage>
        <taxon>Eukaryota</taxon>
        <taxon>Fungi</taxon>
        <taxon>Dikarya</taxon>
        <taxon>Ascomycota</taxon>
        <taxon>Pezizomycotina</taxon>
        <taxon>Sordariomycetes</taxon>
        <taxon>Sordariomycetidae</taxon>
        <taxon>Thyridiales</taxon>
        <taxon>Thyridiaceae</taxon>
        <taxon>Thyridium</taxon>
    </lineage>
</organism>
<feature type="transmembrane region" description="Helical" evidence="5">
    <location>
        <begin position="163"/>
        <end position="183"/>
    </location>
</feature>
<dbReference type="Pfam" id="PF04479">
    <property type="entry name" value="RTA1"/>
    <property type="match status" value="1"/>
</dbReference>
<gene>
    <name evidence="6" type="ORF">E0L32_007249</name>
</gene>
<dbReference type="PANTHER" id="PTHR31465:SF28">
    <property type="entry name" value="DOMAIN PROTEIN, PUTATIVE-RELATED"/>
    <property type="match status" value="1"/>
</dbReference>
<dbReference type="OrthoDB" id="3358017at2759"/>
<name>A0A507B092_9PEZI</name>
<accession>A0A507B092</accession>
<evidence type="ECO:0000256" key="3">
    <source>
        <dbReference type="ARBA" id="ARBA00022989"/>
    </source>
</evidence>
<evidence type="ECO:0008006" key="8">
    <source>
        <dbReference type="Google" id="ProtNLM"/>
    </source>
</evidence>
<proteinExistence type="predicted"/>
<feature type="transmembrane region" description="Helical" evidence="5">
    <location>
        <begin position="120"/>
        <end position="143"/>
    </location>
</feature>
<dbReference type="InterPro" id="IPR007568">
    <property type="entry name" value="RTA1"/>
</dbReference>
<feature type="transmembrane region" description="Helical" evidence="5">
    <location>
        <begin position="17"/>
        <end position="34"/>
    </location>
</feature>
<dbReference type="RefSeq" id="XP_030993845.1">
    <property type="nucleotide sequence ID" value="XM_031141972.1"/>
</dbReference>
<dbReference type="EMBL" id="SKBQ01000043">
    <property type="protein sequence ID" value="TPX12134.1"/>
    <property type="molecule type" value="Genomic_DNA"/>
</dbReference>
<dbReference type="GeneID" id="41974696"/>
<evidence type="ECO:0000256" key="4">
    <source>
        <dbReference type="ARBA" id="ARBA00023136"/>
    </source>
</evidence>
<comment type="subcellular location">
    <subcellularLocation>
        <location evidence="1">Membrane</location>
        <topology evidence="1">Multi-pass membrane protein</topology>
    </subcellularLocation>
</comment>
<dbReference type="STRING" id="1093900.A0A507B092"/>
<feature type="transmembrane region" description="Helical" evidence="5">
    <location>
        <begin position="41"/>
        <end position="60"/>
    </location>
</feature>
<evidence type="ECO:0000256" key="1">
    <source>
        <dbReference type="ARBA" id="ARBA00004141"/>
    </source>
</evidence>
<keyword evidence="3 5" id="KW-1133">Transmembrane helix</keyword>
<sequence length="329" mass="36739">MARTHASYYDYSPSQPAAGVFAALFGLAFLVTLFQAIRTRAWIWLVMVFAIAMETVGYGARVASAGDVYGRTIYIIQFVCIILAPVFMAGIIYVVFGRIAFHVVPPESRTVKLLWIPARWITPIFVGFDIFALLLQLVGAVMISATQVTDKNAKDKLTKGKDIANAGVTLQIAAFGLFTFVAARFHFVSKRFRASLESKFVPVPNSKFVTMEGDERRFRPKWRLLLYVVNLSCIMIVIRSIYREIDFRLGRDGGYVSTHEWLLYALDAAPIFLCCAGFNVFTPGDFVPMGWRQPKAKAVDQTSEVDLETMSTARIVNNGHSTQSRGSVE</sequence>
<keyword evidence="4 5" id="KW-0472">Membrane</keyword>
<dbReference type="PANTHER" id="PTHR31465">
    <property type="entry name" value="PROTEIN RTA1-RELATED"/>
    <property type="match status" value="1"/>
</dbReference>
<keyword evidence="2 5" id="KW-0812">Transmembrane</keyword>
<reference evidence="6 7" key="1">
    <citation type="submission" date="2019-06" db="EMBL/GenBank/DDBJ databases">
        <title>Draft genome sequence of the filamentous fungus Phialemoniopsis curvata isolated from diesel fuel.</title>
        <authorList>
            <person name="Varaljay V.A."/>
            <person name="Lyon W.J."/>
            <person name="Crouch A.L."/>
            <person name="Drake C.E."/>
            <person name="Hollomon J.M."/>
            <person name="Nadeau L.J."/>
            <person name="Nunn H.S."/>
            <person name="Stevenson B.S."/>
            <person name="Bojanowski C.L."/>
            <person name="Crookes-Goodson W.J."/>
        </authorList>
    </citation>
    <scope>NUCLEOTIDE SEQUENCE [LARGE SCALE GENOMIC DNA]</scope>
    <source>
        <strain evidence="6 7">D216</strain>
    </source>
</reference>